<feature type="region of interest" description="Disordered" evidence="1">
    <location>
        <begin position="288"/>
        <end position="331"/>
    </location>
</feature>
<organism evidence="3 7">
    <name type="scientific">Didymodactylos carnosus</name>
    <dbReference type="NCBI Taxonomy" id="1234261"/>
    <lineage>
        <taxon>Eukaryota</taxon>
        <taxon>Metazoa</taxon>
        <taxon>Spiralia</taxon>
        <taxon>Gnathifera</taxon>
        <taxon>Rotifera</taxon>
        <taxon>Eurotatoria</taxon>
        <taxon>Bdelloidea</taxon>
        <taxon>Philodinida</taxon>
        <taxon>Philodinidae</taxon>
        <taxon>Didymodactylos</taxon>
    </lineage>
</organism>
<sequence>MMEIPHDTTNEHSYYESSWQFIDKHTVRVTFQLFGSLYPTSSAYMKYTARYNRTKLRELSIRPFESGENNTNIIYLEDVEHGKHSVCLLIYESRSVNNTGKRLVPDPKNIFCQDIYFNYHKYSHPEQRDIDTKHSFSVIVFQYAIVCGILCFLHIVHSIRKRRIFKIMRQMLFPKANLLRDVMSSNSFETNTSSNMKMFHPALNNTQIIEEDEEQSLIGVKNNMIPLKRVTDLLIYDLNKTALLLSESLGVLLDSNDQDTNTTSTILNTDPPARKHLTPAYATHLSLPSRRSSCSHSSPFSRRSVQHDDHQSVTFDIGGTSGNEDENNFDFDENIVPDEEQTPSFQSMVHILEASKPWSTRVSLVQKGDGARGFPL</sequence>
<evidence type="ECO:0000256" key="2">
    <source>
        <dbReference type="SAM" id="Phobius"/>
    </source>
</evidence>
<dbReference type="Proteomes" id="UP000682733">
    <property type="component" value="Unassembled WGS sequence"/>
</dbReference>
<dbReference type="EMBL" id="CAJNOQ010003365">
    <property type="protein sequence ID" value="CAF1008735.1"/>
    <property type="molecule type" value="Genomic_DNA"/>
</dbReference>
<evidence type="ECO:0000313" key="7">
    <source>
        <dbReference type="Proteomes" id="UP000663829"/>
    </source>
</evidence>
<evidence type="ECO:0000313" key="6">
    <source>
        <dbReference type="EMBL" id="CAF4180496.1"/>
    </source>
</evidence>
<proteinExistence type="predicted"/>
<dbReference type="Proteomes" id="UP000663829">
    <property type="component" value="Unassembled WGS sequence"/>
</dbReference>
<evidence type="ECO:0000256" key="1">
    <source>
        <dbReference type="SAM" id="MobiDB-lite"/>
    </source>
</evidence>
<keyword evidence="2" id="KW-1133">Transmembrane helix</keyword>
<keyword evidence="2" id="KW-0472">Membrane</keyword>
<keyword evidence="7" id="KW-1185">Reference proteome</keyword>
<evidence type="ECO:0000313" key="5">
    <source>
        <dbReference type="EMBL" id="CAF3779860.1"/>
    </source>
</evidence>
<name>A0A814HEZ0_9BILA</name>
<dbReference type="EMBL" id="CAJOBC010003365">
    <property type="protein sequence ID" value="CAF3779860.1"/>
    <property type="molecule type" value="Genomic_DNA"/>
</dbReference>
<dbReference type="EMBL" id="CAJOBA010045719">
    <property type="protein sequence ID" value="CAF4180496.1"/>
    <property type="molecule type" value="Genomic_DNA"/>
</dbReference>
<keyword evidence="2" id="KW-0812">Transmembrane</keyword>
<feature type="transmembrane region" description="Helical" evidence="2">
    <location>
        <begin position="136"/>
        <end position="159"/>
    </location>
</feature>
<dbReference type="Proteomes" id="UP000677228">
    <property type="component" value="Unassembled WGS sequence"/>
</dbReference>
<evidence type="ECO:0000313" key="3">
    <source>
        <dbReference type="EMBL" id="CAF1008735.1"/>
    </source>
</evidence>
<dbReference type="OrthoDB" id="9996868at2759"/>
<protein>
    <submittedName>
        <fullName evidence="3">Uncharacterized protein</fullName>
    </submittedName>
</protein>
<comment type="caution">
    <text evidence="3">The sequence shown here is derived from an EMBL/GenBank/DDBJ whole genome shotgun (WGS) entry which is preliminary data.</text>
</comment>
<reference evidence="3" key="1">
    <citation type="submission" date="2021-02" db="EMBL/GenBank/DDBJ databases">
        <authorList>
            <person name="Nowell W R."/>
        </authorList>
    </citation>
    <scope>NUCLEOTIDE SEQUENCE</scope>
</reference>
<dbReference type="EMBL" id="CAJNOK010024050">
    <property type="protein sequence ID" value="CAF1371392.1"/>
    <property type="molecule type" value="Genomic_DNA"/>
</dbReference>
<evidence type="ECO:0000313" key="4">
    <source>
        <dbReference type="EMBL" id="CAF1371392.1"/>
    </source>
</evidence>
<accession>A0A814HEZ0</accession>
<gene>
    <name evidence="3" type="ORF">GPM918_LOCUS14148</name>
    <name evidence="4" type="ORF">OVA965_LOCUS31690</name>
    <name evidence="5" type="ORF">SRO942_LOCUS14148</name>
    <name evidence="6" type="ORF">TMI583_LOCUS32525</name>
</gene>
<dbReference type="Proteomes" id="UP000681722">
    <property type="component" value="Unassembled WGS sequence"/>
</dbReference>
<feature type="compositionally biased region" description="Low complexity" evidence="1">
    <location>
        <begin position="288"/>
        <end position="303"/>
    </location>
</feature>
<dbReference type="AlphaFoldDB" id="A0A814HEZ0"/>